<evidence type="ECO:0000256" key="3">
    <source>
        <dbReference type="ARBA" id="ARBA00022692"/>
    </source>
</evidence>
<evidence type="ECO:0000313" key="8">
    <source>
        <dbReference type="Proteomes" id="UP000580839"/>
    </source>
</evidence>
<evidence type="ECO:0000256" key="5">
    <source>
        <dbReference type="ARBA" id="ARBA00023136"/>
    </source>
</evidence>
<dbReference type="Pfam" id="PF04241">
    <property type="entry name" value="DUF423"/>
    <property type="match status" value="1"/>
</dbReference>
<dbReference type="EMBL" id="JABFRW010000210">
    <property type="protein sequence ID" value="NOT35677.1"/>
    <property type="molecule type" value="Genomic_DNA"/>
</dbReference>
<reference evidence="7 8" key="1">
    <citation type="submission" date="2020-04" db="EMBL/GenBank/DDBJ databases">
        <title>Metagenomic profiling of ammonia- and methane-oxidizing microorganisms in a Dutch drinking water treatment plant.</title>
        <authorList>
            <person name="Poghosyan L."/>
            <person name="Leucker S."/>
        </authorList>
    </citation>
    <scope>NUCLEOTIDE SEQUENCE [LARGE SCALE GENOMIC DNA]</scope>
    <source>
        <strain evidence="7">S-RSF-IL-03</strain>
    </source>
</reference>
<sequence>MTPPRANASGLLGVLGAASGFLAVAAGAFGAHALRDRVTPEHLAVFETAARYQLFHALALLLLALTWRHGAGRGERAFASAGALFVAGQLLFPGSLYALVLSGVRGWGAVTPLGGLCYLAGWVAFGVGWWRSR</sequence>
<comment type="subcellular location">
    <subcellularLocation>
        <location evidence="1">Membrane</location>
        <topology evidence="1">Multi-pass membrane protein</topology>
    </subcellularLocation>
</comment>
<dbReference type="PANTHER" id="PTHR43461:SF1">
    <property type="entry name" value="TRANSMEMBRANE PROTEIN 256"/>
    <property type="match status" value="1"/>
</dbReference>
<dbReference type="InterPro" id="IPR006696">
    <property type="entry name" value="DUF423"/>
</dbReference>
<evidence type="ECO:0000313" key="7">
    <source>
        <dbReference type="EMBL" id="NOT35677.1"/>
    </source>
</evidence>
<proteinExistence type="inferred from homology"/>
<feature type="transmembrane region" description="Helical" evidence="6">
    <location>
        <begin position="106"/>
        <end position="130"/>
    </location>
</feature>
<comment type="caution">
    <text evidence="7">The sequence shown here is derived from an EMBL/GenBank/DDBJ whole genome shotgun (WGS) entry which is preliminary data.</text>
</comment>
<evidence type="ECO:0000256" key="4">
    <source>
        <dbReference type="ARBA" id="ARBA00022989"/>
    </source>
</evidence>
<keyword evidence="5 6" id="KW-0472">Membrane</keyword>
<feature type="transmembrane region" description="Helical" evidence="6">
    <location>
        <begin position="79"/>
        <end position="100"/>
    </location>
</feature>
<comment type="similarity">
    <text evidence="2">Belongs to the UPF0382 family.</text>
</comment>
<evidence type="ECO:0000256" key="2">
    <source>
        <dbReference type="ARBA" id="ARBA00009694"/>
    </source>
</evidence>
<organism evidence="7 8">
    <name type="scientific">Eiseniibacteriota bacterium</name>
    <dbReference type="NCBI Taxonomy" id="2212470"/>
    <lineage>
        <taxon>Bacteria</taxon>
        <taxon>Candidatus Eiseniibacteriota</taxon>
    </lineage>
</organism>
<evidence type="ECO:0000256" key="6">
    <source>
        <dbReference type="SAM" id="Phobius"/>
    </source>
</evidence>
<accession>A0A849SRP1</accession>
<dbReference type="GO" id="GO:0005886">
    <property type="term" value="C:plasma membrane"/>
    <property type="evidence" value="ECO:0007669"/>
    <property type="project" value="TreeGrafter"/>
</dbReference>
<keyword evidence="3 6" id="KW-0812">Transmembrane</keyword>
<feature type="transmembrane region" description="Helical" evidence="6">
    <location>
        <begin position="49"/>
        <end position="67"/>
    </location>
</feature>
<protein>
    <submittedName>
        <fullName evidence="7">DUF423 domain-containing protein</fullName>
    </submittedName>
</protein>
<evidence type="ECO:0000256" key="1">
    <source>
        <dbReference type="ARBA" id="ARBA00004141"/>
    </source>
</evidence>
<keyword evidence="4 6" id="KW-1133">Transmembrane helix</keyword>
<gene>
    <name evidence="7" type="ORF">HOP12_16170</name>
</gene>
<dbReference type="AlphaFoldDB" id="A0A849SRP1"/>
<dbReference type="Proteomes" id="UP000580839">
    <property type="component" value="Unassembled WGS sequence"/>
</dbReference>
<name>A0A849SRP1_UNCEI</name>
<dbReference type="PANTHER" id="PTHR43461">
    <property type="entry name" value="TRANSMEMBRANE PROTEIN 256"/>
    <property type="match status" value="1"/>
</dbReference>